<dbReference type="RefSeq" id="WP_067511756.1">
    <property type="nucleotide sequence ID" value="NZ_QNRE01000012.1"/>
</dbReference>
<name>A0A366D9W1_9NOCA</name>
<evidence type="ECO:0000313" key="3">
    <source>
        <dbReference type="Proteomes" id="UP000252586"/>
    </source>
</evidence>
<sequence length="132" mass="13950">MVKWAGGLIVFIGVAHTLIALALTAPSHAGAWIGRELWGEKLAEMSSANGAYWLTLGSFGIPLAVVGFLVLWMDRRGLTPPTFIAWTLVVTTIIDLWFFGPSPGPILLIAAGLLLAADRRAKRAEGAVAAAV</sequence>
<comment type="caution">
    <text evidence="2">The sequence shown here is derived from an EMBL/GenBank/DDBJ whole genome shotgun (WGS) entry which is preliminary data.</text>
</comment>
<dbReference type="InterPro" id="IPR045590">
    <property type="entry name" value="DUF6463"/>
</dbReference>
<evidence type="ECO:0000256" key="1">
    <source>
        <dbReference type="SAM" id="Phobius"/>
    </source>
</evidence>
<proteinExistence type="predicted"/>
<reference evidence="2 3" key="1">
    <citation type="submission" date="2018-06" db="EMBL/GenBank/DDBJ databases">
        <title>Genomic Encyclopedia of Type Strains, Phase IV (KMG-IV): sequencing the most valuable type-strain genomes for metagenomic binning, comparative biology and taxonomic classification.</title>
        <authorList>
            <person name="Goeker M."/>
        </authorList>
    </citation>
    <scope>NUCLEOTIDE SEQUENCE [LARGE SCALE GENOMIC DNA]</scope>
    <source>
        <strain evidence="2 3">DSM 44599</strain>
    </source>
</reference>
<dbReference type="EMBL" id="QNRE01000012">
    <property type="protein sequence ID" value="RBO86847.1"/>
    <property type="molecule type" value="Genomic_DNA"/>
</dbReference>
<evidence type="ECO:0000313" key="2">
    <source>
        <dbReference type="EMBL" id="RBO86847.1"/>
    </source>
</evidence>
<dbReference type="Proteomes" id="UP000252586">
    <property type="component" value="Unassembled WGS sequence"/>
</dbReference>
<keyword evidence="1" id="KW-0472">Membrane</keyword>
<organism evidence="2 3">
    <name type="scientific">Nocardia puris</name>
    <dbReference type="NCBI Taxonomy" id="208602"/>
    <lineage>
        <taxon>Bacteria</taxon>
        <taxon>Bacillati</taxon>
        <taxon>Actinomycetota</taxon>
        <taxon>Actinomycetes</taxon>
        <taxon>Mycobacteriales</taxon>
        <taxon>Nocardiaceae</taxon>
        <taxon>Nocardia</taxon>
    </lineage>
</organism>
<accession>A0A366D9W1</accession>
<dbReference type="STRING" id="1210090.GCA_001613185_05010"/>
<keyword evidence="3" id="KW-1185">Reference proteome</keyword>
<gene>
    <name evidence="2" type="ORF">DFR74_11219</name>
</gene>
<keyword evidence="1" id="KW-0812">Transmembrane</keyword>
<keyword evidence="1" id="KW-1133">Transmembrane helix</keyword>
<feature type="transmembrane region" description="Helical" evidence="1">
    <location>
        <begin position="53"/>
        <end position="71"/>
    </location>
</feature>
<dbReference type="Pfam" id="PF20064">
    <property type="entry name" value="DUF6463"/>
    <property type="match status" value="1"/>
</dbReference>
<dbReference type="AlphaFoldDB" id="A0A366D9W1"/>
<protein>
    <submittedName>
        <fullName evidence="2">Uncharacterized protein</fullName>
    </submittedName>
</protein>
<dbReference type="OrthoDB" id="3574450at2"/>